<reference evidence="1 2" key="1">
    <citation type="journal article" date="2019" name="Int. J. Syst. Evol. Microbiol.">
        <title>Capsulimonas corticalis gen. nov., sp. nov., an aerobic capsulated bacterium, of a novel bacterial order, Capsulimonadales ord. nov., of the class Armatimonadia of the phylum Armatimonadetes.</title>
        <authorList>
            <person name="Li J."/>
            <person name="Kudo C."/>
            <person name="Tonouchi A."/>
        </authorList>
    </citation>
    <scope>NUCLEOTIDE SEQUENCE [LARGE SCALE GENOMIC DNA]</scope>
    <source>
        <strain evidence="1 2">AX-7</strain>
    </source>
</reference>
<dbReference type="EMBL" id="AP025739">
    <property type="protein sequence ID" value="BDI34446.1"/>
    <property type="molecule type" value="Genomic_DNA"/>
</dbReference>
<keyword evidence="2" id="KW-1185">Reference proteome</keyword>
<evidence type="ECO:0000313" key="2">
    <source>
        <dbReference type="Proteomes" id="UP000287394"/>
    </source>
</evidence>
<name>A0A402CQN5_9BACT</name>
<dbReference type="AlphaFoldDB" id="A0A402CQN5"/>
<dbReference type="RefSeq" id="WP_119319809.1">
    <property type="nucleotide sequence ID" value="NZ_AP025739.1"/>
</dbReference>
<proteinExistence type="predicted"/>
<organism evidence="1 2">
    <name type="scientific">Capsulimonas corticalis</name>
    <dbReference type="NCBI Taxonomy" id="2219043"/>
    <lineage>
        <taxon>Bacteria</taxon>
        <taxon>Bacillati</taxon>
        <taxon>Armatimonadota</taxon>
        <taxon>Armatimonadia</taxon>
        <taxon>Capsulimonadales</taxon>
        <taxon>Capsulimonadaceae</taxon>
        <taxon>Capsulimonas</taxon>
    </lineage>
</organism>
<protein>
    <submittedName>
        <fullName evidence="1">Uncharacterized protein</fullName>
    </submittedName>
</protein>
<sequence>MTHYIIFQRTFAHCITELIQAPSLTEALAAYAVKECGAKICDDDSLIDTTGIIYPHSLAMIESKRKADRKYDELQLDASGGELINHSSWEIRELPSEAWNAPSADIFCSANPDEVSGYIRLCRTEFRKQYPRSRARAFVWHLVDGPLVTFYQARDRDYRRPIKTLKRYLIPWSQWPDVQEYQGPHQDIVDQMHVRFPF</sequence>
<dbReference type="Proteomes" id="UP000287394">
    <property type="component" value="Chromosome"/>
</dbReference>
<gene>
    <name evidence="1" type="ORF">CCAX7_64970</name>
</gene>
<dbReference type="KEGG" id="ccot:CCAX7_64970"/>
<accession>A0A402CQN5</accession>
<evidence type="ECO:0000313" key="1">
    <source>
        <dbReference type="EMBL" id="BDI34446.1"/>
    </source>
</evidence>